<dbReference type="Proteomes" id="UP001597183">
    <property type="component" value="Unassembled WGS sequence"/>
</dbReference>
<evidence type="ECO:0000313" key="2">
    <source>
        <dbReference type="Proteomes" id="UP001597183"/>
    </source>
</evidence>
<reference evidence="2" key="1">
    <citation type="journal article" date="2019" name="Int. J. Syst. Evol. Microbiol.">
        <title>The Global Catalogue of Microorganisms (GCM) 10K type strain sequencing project: providing services to taxonomists for standard genome sequencing and annotation.</title>
        <authorList>
            <consortium name="The Broad Institute Genomics Platform"/>
            <consortium name="The Broad Institute Genome Sequencing Center for Infectious Disease"/>
            <person name="Wu L."/>
            <person name="Ma J."/>
        </authorList>
    </citation>
    <scope>NUCLEOTIDE SEQUENCE [LARGE SCALE GENOMIC DNA]</scope>
    <source>
        <strain evidence="2">CCM 7526</strain>
    </source>
</reference>
<accession>A0ABW4A1J3</accession>
<dbReference type="EMBL" id="JBHTMK010000005">
    <property type="protein sequence ID" value="MFD1364379.1"/>
    <property type="molecule type" value="Genomic_DNA"/>
</dbReference>
<protein>
    <submittedName>
        <fullName evidence="1">Uncharacterized protein</fullName>
    </submittedName>
</protein>
<gene>
    <name evidence="1" type="ORF">ACFQ5G_03360</name>
</gene>
<evidence type="ECO:0000313" key="1">
    <source>
        <dbReference type="EMBL" id="MFD1364379.1"/>
    </source>
</evidence>
<proteinExistence type="predicted"/>
<name>A0ABW4A1J3_9ACTN</name>
<organism evidence="1 2">
    <name type="scientific">Actinoplanes sichuanensis</name>
    <dbReference type="NCBI Taxonomy" id="512349"/>
    <lineage>
        <taxon>Bacteria</taxon>
        <taxon>Bacillati</taxon>
        <taxon>Actinomycetota</taxon>
        <taxon>Actinomycetes</taxon>
        <taxon>Micromonosporales</taxon>
        <taxon>Micromonosporaceae</taxon>
        <taxon>Actinoplanes</taxon>
    </lineage>
</organism>
<keyword evidence="2" id="KW-1185">Reference proteome</keyword>
<comment type="caution">
    <text evidence="1">The sequence shown here is derived from an EMBL/GenBank/DDBJ whole genome shotgun (WGS) entry which is preliminary data.</text>
</comment>
<dbReference type="RefSeq" id="WP_317791676.1">
    <property type="nucleotide sequence ID" value="NZ_AP028461.1"/>
</dbReference>
<sequence>MAAGTSRVIDLLTAAVDDLEKCVVFNPGVAAASHTVVTITGVDSAAVPAALGRYLVGALSGAIQLDAQLSQDMLAEGVDRREEISRTVESLIGSHNLFATKTQRLFRDTRRNAWIGEGVAHALLALSARRETSCVDGQVCALSEIHETPNRQGLDSVSTYVQGGILGVAIGESKSTASNVNANLGSAADLFIDVEKGVHGPDLRSRLMAFRPILAPGLKEQVKDSLWSENASYLPIIVYQDAGDFTATRAKFNQLKTPLQRRRLIVVELTDFHRFFDAVADAMRHAVPEVVL</sequence>